<keyword evidence="6" id="KW-0458">Lysosome</keyword>
<keyword evidence="4" id="KW-0963">Cytoplasm</keyword>
<evidence type="ECO:0000256" key="6">
    <source>
        <dbReference type="ARBA" id="ARBA00023228"/>
    </source>
</evidence>
<evidence type="ECO:0000256" key="3">
    <source>
        <dbReference type="ARBA" id="ARBA00007541"/>
    </source>
</evidence>
<dbReference type="Pfam" id="PF14636">
    <property type="entry name" value="FNIP_N"/>
    <property type="match status" value="1"/>
</dbReference>
<dbReference type="AlphaFoldDB" id="A0A2N1NA12"/>
<feature type="compositionally biased region" description="Low complexity" evidence="7">
    <location>
        <begin position="210"/>
        <end position="234"/>
    </location>
</feature>
<dbReference type="GO" id="GO:0005737">
    <property type="term" value="C:cytoplasm"/>
    <property type="evidence" value="ECO:0007669"/>
    <property type="project" value="UniProtKB-SubCell"/>
</dbReference>
<organism evidence="9 10">
    <name type="scientific">Rhizophagus irregularis</name>
    <dbReference type="NCBI Taxonomy" id="588596"/>
    <lineage>
        <taxon>Eukaryota</taxon>
        <taxon>Fungi</taxon>
        <taxon>Fungi incertae sedis</taxon>
        <taxon>Mucoromycota</taxon>
        <taxon>Glomeromycotina</taxon>
        <taxon>Glomeromycetes</taxon>
        <taxon>Glomerales</taxon>
        <taxon>Glomeraceae</taxon>
        <taxon>Rhizophagus</taxon>
    </lineage>
</organism>
<name>A0A2N1NA12_9GLOM</name>
<evidence type="ECO:0000259" key="8">
    <source>
        <dbReference type="PROSITE" id="PS51836"/>
    </source>
</evidence>
<dbReference type="GO" id="GO:0042030">
    <property type="term" value="F:ATPase inhibitor activity"/>
    <property type="evidence" value="ECO:0007669"/>
    <property type="project" value="TreeGrafter"/>
</dbReference>
<reference evidence="9 10" key="2">
    <citation type="submission" date="2017-10" db="EMBL/GenBank/DDBJ databases">
        <title>Extensive intraspecific genome diversity in a model arbuscular mycorrhizal fungus.</title>
        <authorList>
            <person name="Chen E.C.H."/>
            <person name="Morin E."/>
            <person name="Baudet D."/>
            <person name="Noel J."/>
            <person name="Ndikumana S."/>
            <person name="Charron P."/>
            <person name="St-Onge C."/>
            <person name="Giorgi J."/>
            <person name="Grigoriev I.V."/>
            <person name="Roux C."/>
            <person name="Martin F.M."/>
            <person name="Corradi N."/>
        </authorList>
    </citation>
    <scope>NUCLEOTIDE SEQUENCE [LARGE SCALE GENOMIC DNA]</scope>
    <source>
        <strain evidence="9 10">C2</strain>
    </source>
</reference>
<comment type="similarity">
    <text evidence="3">Belongs to the FNIP family.</text>
</comment>
<dbReference type="Proteomes" id="UP000233469">
    <property type="component" value="Unassembled WGS sequence"/>
</dbReference>
<evidence type="ECO:0000256" key="1">
    <source>
        <dbReference type="ARBA" id="ARBA00004496"/>
    </source>
</evidence>
<evidence type="ECO:0000256" key="5">
    <source>
        <dbReference type="ARBA" id="ARBA00023136"/>
    </source>
</evidence>
<dbReference type="Pfam" id="PF14638">
    <property type="entry name" value="FNIP_C"/>
    <property type="match status" value="1"/>
</dbReference>
<dbReference type="InterPro" id="IPR028086">
    <property type="entry name" value="FNIP_C_dom"/>
</dbReference>
<dbReference type="EMBL" id="LLXL01000587">
    <property type="protein sequence ID" value="PKK70701.1"/>
    <property type="molecule type" value="Genomic_DNA"/>
</dbReference>
<dbReference type="PANTHER" id="PTHR21634:SF9">
    <property type="entry name" value="RE13835P"/>
    <property type="match status" value="1"/>
</dbReference>
<dbReference type="PANTHER" id="PTHR21634">
    <property type="entry name" value="RE13835P"/>
    <property type="match status" value="1"/>
</dbReference>
<dbReference type="PRINTS" id="PR02073">
    <property type="entry name" value="FOLLICULNIP1"/>
</dbReference>
<dbReference type="PROSITE" id="PS51836">
    <property type="entry name" value="DENN_FNIP12"/>
    <property type="match status" value="1"/>
</dbReference>
<dbReference type="VEuPathDB" id="FungiDB:FUN_002656"/>
<evidence type="ECO:0000256" key="2">
    <source>
        <dbReference type="ARBA" id="ARBA00004656"/>
    </source>
</evidence>
<dbReference type="InterPro" id="IPR028084">
    <property type="entry name" value="FNIP_N_dom"/>
</dbReference>
<sequence length="923" mass="103808">MLQKLFGSKPTKDIDDQRHTRALLEPGSWSPPALNSNQIRVILCQDTGDKAKLTLYDSAYSMASNSSDDRDRLTSELSSSWSGVGFFSGNFLQKSSSAINIKSNDPVVNMTGHPPHHRHHNLDNDNKRKSFDSINKSSIKTLPPSMNRSSHALFSQRKIAHNIDLIGEMMFGAVPLSYKGMTTKIHFIKSPKPQILLTILFSINPTDFESNSPGRRSSFSSISSDTSLSSSTQGSIAINNESHNFIKQKCGSNPIYSDDYSESSDDESFRIIPTYPSSLFHHGPPILGLRTSGISISSTSSLSTSPRNNFTNRRMRRYSQTSMENGIFNPTPLPGSVTRLESLTARLDPLNTNSLSLKHPTRSMMYAIGVVITLEDNAILEEFIFSHFALLENRLHQLHSTAFRLLCHLLKKSPTSSSINGPNSIFNPSNKRFSATSLPSLMLQNESIWLEAVMRFKTSLCQLYGTPRIQEPLWLNMSTFPQQRSKLAKSLLNELTFLLENFDNKKSNFFISTLISSVLMYHLAWVPTVAPTSDFEERNGKNLFYDPLWAQLGDLYGCIGTPSIMSRTIIVGKDVNTVRRILFVLSYFIRCNEVYERMEHMTPIESQFEERKKAWMKCENNLQDNVSSHISSLEDTTQKLSSSSEKVVKIVDNLSKNAENSYKTKLLNKFRCQGKYISNAFILTYIQKFHRVLYIRSQDSSIIPDVLPEDTHNESDDPSSKKLPYRADELFVKSYGRSLMAGYCDTYMSDFVLMGLPSLDESQESLDIDLKNSLLMQPLSSQDTISKSVCILGELDRLNCAILGYRTVTVDDHIFAPLHTSDYICSMLHRCKDLYITIGMPAESCLEYIEDHLRILYYKAVMYKKLFASSIPTSTATGTSPSIASPSIYTPPSSDDNVPLDMLDTIGLQESDIPLVKAINSTF</sequence>
<dbReference type="GO" id="GO:0051087">
    <property type="term" value="F:protein-folding chaperone binding"/>
    <property type="evidence" value="ECO:0007669"/>
    <property type="project" value="TreeGrafter"/>
</dbReference>
<dbReference type="VEuPathDB" id="FungiDB:RhiirA1_535740"/>
<comment type="caution">
    <text evidence="9">The sequence shown here is derived from an EMBL/GenBank/DDBJ whole genome shotgun (WGS) entry which is preliminary data.</text>
</comment>
<keyword evidence="5" id="KW-0472">Membrane</keyword>
<dbReference type="InterPro" id="IPR026156">
    <property type="entry name" value="FNIP_fam"/>
</dbReference>
<proteinExistence type="inferred from homology"/>
<feature type="region of interest" description="Disordered" evidence="7">
    <location>
        <begin position="209"/>
        <end position="234"/>
    </location>
</feature>
<dbReference type="InterPro" id="IPR028085">
    <property type="entry name" value="FNIP_mid_dom"/>
</dbReference>
<accession>A0A2N1NA12</accession>
<feature type="region of interest" description="Disordered" evidence="7">
    <location>
        <begin position="872"/>
        <end position="894"/>
    </location>
</feature>
<dbReference type="Pfam" id="PF14637">
    <property type="entry name" value="FNIP_M"/>
    <property type="match status" value="1"/>
</dbReference>
<feature type="domain" description="UDENN FNIP1/2-type" evidence="8">
    <location>
        <begin position="34"/>
        <end position="923"/>
    </location>
</feature>
<comment type="subcellular location">
    <subcellularLocation>
        <location evidence="1">Cytoplasm</location>
    </subcellularLocation>
    <subcellularLocation>
        <location evidence="2">Lysosome membrane</location>
    </subcellularLocation>
</comment>
<gene>
    <name evidence="9" type="ORF">RhiirC2_779351</name>
</gene>
<evidence type="ECO:0000313" key="10">
    <source>
        <dbReference type="Proteomes" id="UP000233469"/>
    </source>
</evidence>
<evidence type="ECO:0000256" key="4">
    <source>
        <dbReference type="ARBA" id="ARBA00022490"/>
    </source>
</evidence>
<evidence type="ECO:0000256" key="7">
    <source>
        <dbReference type="SAM" id="MobiDB-lite"/>
    </source>
</evidence>
<dbReference type="InterPro" id="IPR037545">
    <property type="entry name" value="DENN_FNIP1/2"/>
</dbReference>
<protein>
    <recommendedName>
        <fullName evidence="8">UDENN FNIP1/2-type domain-containing protein</fullName>
    </recommendedName>
</protein>
<dbReference type="VEuPathDB" id="FungiDB:RhiirFUN_002738"/>
<reference evidence="9 10" key="1">
    <citation type="submission" date="2016-04" db="EMBL/GenBank/DDBJ databases">
        <title>Genome analyses suggest a sexual origin of heterokaryosis in a supposedly ancient asexual fungus.</title>
        <authorList>
            <person name="Ropars J."/>
            <person name="Sedzielewska K."/>
            <person name="Noel J."/>
            <person name="Charron P."/>
            <person name="Farinelli L."/>
            <person name="Marton T."/>
            <person name="Kruger M."/>
            <person name="Pelin A."/>
            <person name="Brachmann A."/>
            <person name="Corradi N."/>
        </authorList>
    </citation>
    <scope>NUCLEOTIDE SEQUENCE [LARGE SCALE GENOMIC DNA]</scope>
    <source>
        <strain evidence="9 10">C2</strain>
    </source>
</reference>
<evidence type="ECO:0000313" key="9">
    <source>
        <dbReference type="EMBL" id="PKK70701.1"/>
    </source>
</evidence>